<evidence type="ECO:0000313" key="1">
    <source>
        <dbReference type="EMBL" id="BAS93126.1"/>
    </source>
</evidence>
<gene>
    <name evidence="1" type="ordered locus">Os05g0277800</name>
    <name evidence="1" type="ORF">OSNPB_050277800</name>
</gene>
<evidence type="ECO:0000313" key="2">
    <source>
        <dbReference type="Proteomes" id="UP000059680"/>
    </source>
</evidence>
<organism evidence="1 2">
    <name type="scientific">Oryza sativa subsp. japonica</name>
    <name type="common">Rice</name>
    <dbReference type="NCBI Taxonomy" id="39947"/>
    <lineage>
        <taxon>Eukaryota</taxon>
        <taxon>Viridiplantae</taxon>
        <taxon>Streptophyta</taxon>
        <taxon>Embryophyta</taxon>
        <taxon>Tracheophyta</taxon>
        <taxon>Spermatophyta</taxon>
        <taxon>Magnoliopsida</taxon>
        <taxon>Liliopsida</taxon>
        <taxon>Poales</taxon>
        <taxon>Poaceae</taxon>
        <taxon>BOP clade</taxon>
        <taxon>Oryzoideae</taxon>
        <taxon>Oryzeae</taxon>
        <taxon>Oryzinae</taxon>
        <taxon>Oryza</taxon>
        <taxon>Oryza sativa</taxon>
    </lineage>
</organism>
<dbReference type="EMBL" id="AP014961">
    <property type="protein sequence ID" value="BAS93126.1"/>
    <property type="molecule type" value="Genomic_DNA"/>
</dbReference>
<sequence>MALFVFVDELLAVRRYCRLAAIMLFACPCAVQELPHRSLRRRLPVALRQIRRIPVRCAIPPPSFPVSCSLADGAAAPLHRALAAGLLAATPPCARLPVCRA</sequence>
<reference evidence="1 2" key="3">
    <citation type="journal article" date="2013" name="Rice">
        <title>Improvement of the Oryza sativa Nipponbare reference genome using next generation sequence and optical map data.</title>
        <authorList>
            <person name="Kawahara Y."/>
            <person name="de la Bastide M."/>
            <person name="Hamilton J.P."/>
            <person name="Kanamori H."/>
            <person name="McCombie W.R."/>
            <person name="Ouyang S."/>
            <person name="Schwartz D.C."/>
            <person name="Tanaka T."/>
            <person name="Wu J."/>
            <person name="Zhou S."/>
            <person name="Childs K.L."/>
            <person name="Davidson R.M."/>
            <person name="Lin H."/>
            <person name="Quesada-Ocampo L."/>
            <person name="Vaillancourt B."/>
            <person name="Sakai H."/>
            <person name="Lee S.S."/>
            <person name="Kim J."/>
            <person name="Numa H."/>
            <person name="Itoh T."/>
            <person name="Buell C.R."/>
            <person name="Matsumoto T."/>
        </authorList>
    </citation>
    <scope>NUCLEOTIDE SEQUENCE [LARGE SCALE GENOMIC DNA]</scope>
    <source>
        <strain evidence="2">cv. Nipponbare</strain>
    </source>
</reference>
<protein>
    <submittedName>
        <fullName evidence="1">Os05g0277800 protein</fullName>
    </submittedName>
</protein>
<dbReference type="InParanoid" id="A0A0P0WK60"/>
<dbReference type="AlphaFoldDB" id="A0A0P0WK60"/>
<proteinExistence type="predicted"/>
<reference evidence="2" key="1">
    <citation type="journal article" date="2005" name="Nature">
        <title>The map-based sequence of the rice genome.</title>
        <authorList>
            <consortium name="International rice genome sequencing project (IRGSP)"/>
            <person name="Matsumoto T."/>
            <person name="Wu J."/>
            <person name="Kanamori H."/>
            <person name="Katayose Y."/>
            <person name="Fujisawa M."/>
            <person name="Namiki N."/>
            <person name="Mizuno H."/>
            <person name="Yamamoto K."/>
            <person name="Antonio B.A."/>
            <person name="Baba T."/>
            <person name="Sakata K."/>
            <person name="Nagamura Y."/>
            <person name="Aoki H."/>
            <person name="Arikawa K."/>
            <person name="Arita K."/>
            <person name="Bito T."/>
            <person name="Chiden Y."/>
            <person name="Fujitsuka N."/>
            <person name="Fukunaka R."/>
            <person name="Hamada M."/>
            <person name="Harada C."/>
            <person name="Hayashi A."/>
            <person name="Hijishita S."/>
            <person name="Honda M."/>
            <person name="Hosokawa S."/>
            <person name="Ichikawa Y."/>
            <person name="Idonuma A."/>
            <person name="Iijima M."/>
            <person name="Ikeda M."/>
            <person name="Ikeno M."/>
            <person name="Ito K."/>
            <person name="Ito S."/>
            <person name="Ito T."/>
            <person name="Ito Y."/>
            <person name="Ito Y."/>
            <person name="Iwabuchi A."/>
            <person name="Kamiya K."/>
            <person name="Karasawa W."/>
            <person name="Kurita K."/>
            <person name="Katagiri S."/>
            <person name="Kikuta A."/>
            <person name="Kobayashi H."/>
            <person name="Kobayashi N."/>
            <person name="Machita K."/>
            <person name="Maehara T."/>
            <person name="Masukawa M."/>
            <person name="Mizubayashi T."/>
            <person name="Mukai Y."/>
            <person name="Nagasaki H."/>
            <person name="Nagata Y."/>
            <person name="Naito S."/>
            <person name="Nakashima M."/>
            <person name="Nakama Y."/>
            <person name="Nakamichi Y."/>
            <person name="Nakamura M."/>
            <person name="Meguro A."/>
            <person name="Negishi M."/>
            <person name="Ohta I."/>
            <person name="Ohta T."/>
            <person name="Okamoto M."/>
            <person name="Ono N."/>
            <person name="Saji S."/>
            <person name="Sakaguchi M."/>
            <person name="Sakai K."/>
            <person name="Shibata M."/>
            <person name="Shimokawa T."/>
            <person name="Song J."/>
            <person name="Takazaki Y."/>
            <person name="Terasawa K."/>
            <person name="Tsugane M."/>
            <person name="Tsuji K."/>
            <person name="Ueda S."/>
            <person name="Waki K."/>
            <person name="Yamagata H."/>
            <person name="Yamamoto M."/>
            <person name="Yamamoto S."/>
            <person name="Yamane H."/>
            <person name="Yoshiki S."/>
            <person name="Yoshihara R."/>
            <person name="Yukawa K."/>
            <person name="Zhong H."/>
            <person name="Yano M."/>
            <person name="Yuan Q."/>
            <person name="Ouyang S."/>
            <person name="Liu J."/>
            <person name="Jones K.M."/>
            <person name="Gansberger K."/>
            <person name="Moffat K."/>
            <person name="Hill J."/>
            <person name="Bera J."/>
            <person name="Fadrosh D."/>
            <person name="Jin S."/>
            <person name="Johri S."/>
            <person name="Kim M."/>
            <person name="Overton L."/>
            <person name="Reardon M."/>
            <person name="Tsitrin T."/>
            <person name="Vuong H."/>
            <person name="Weaver B."/>
            <person name="Ciecko A."/>
            <person name="Tallon L."/>
            <person name="Jackson J."/>
            <person name="Pai G."/>
            <person name="Aken S.V."/>
            <person name="Utterback T."/>
            <person name="Reidmuller S."/>
            <person name="Feldblyum T."/>
            <person name="Hsiao J."/>
            <person name="Zismann V."/>
            <person name="Iobst S."/>
            <person name="de Vazeille A.R."/>
            <person name="Buell C.R."/>
            <person name="Ying K."/>
            <person name="Li Y."/>
            <person name="Lu T."/>
            <person name="Huang Y."/>
            <person name="Zhao Q."/>
            <person name="Feng Q."/>
            <person name="Zhang L."/>
            <person name="Zhu J."/>
            <person name="Weng Q."/>
            <person name="Mu J."/>
            <person name="Lu Y."/>
            <person name="Fan D."/>
            <person name="Liu Y."/>
            <person name="Guan J."/>
            <person name="Zhang Y."/>
            <person name="Yu S."/>
            <person name="Liu X."/>
            <person name="Zhang Y."/>
            <person name="Hong G."/>
            <person name="Han B."/>
            <person name="Choisne N."/>
            <person name="Demange N."/>
            <person name="Orjeda G."/>
            <person name="Samain S."/>
            <person name="Cattolico L."/>
            <person name="Pelletier E."/>
            <person name="Couloux A."/>
            <person name="Segurens B."/>
            <person name="Wincker P."/>
            <person name="D'Hont A."/>
            <person name="Scarpelli C."/>
            <person name="Weissenbach J."/>
            <person name="Salanoubat M."/>
            <person name="Quetier F."/>
            <person name="Yu Y."/>
            <person name="Kim H.R."/>
            <person name="Rambo T."/>
            <person name="Currie J."/>
            <person name="Collura K."/>
            <person name="Luo M."/>
            <person name="Yang T."/>
            <person name="Ammiraju J.S.S."/>
            <person name="Engler F."/>
            <person name="Soderlund C."/>
            <person name="Wing R.A."/>
            <person name="Palmer L.E."/>
            <person name="de la Bastide M."/>
            <person name="Spiegel L."/>
            <person name="Nascimento L."/>
            <person name="Zutavern T."/>
            <person name="O'Shaughnessy A."/>
            <person name="Dike S."/>
            <person name="Dedhia N."/>
            <person name="Preston R."/>
            <person name="Balija V."/>
            <person name="McCombie W.R."/>
            <person name="Chow T."/>
            <person name="Chen H."/>
            <person name="Chung M."/>
            <person name="Chen C."/>
            <person name="Shaw J."/>
            <person name="Wu H."/>
            <person name="Hsiao K."/>
            <person name="Chao Y."/>
            <person name="Chu M."/>
            <person name="Cheng C."/>
            <person name="Hour A."/>
            <person name="Lee P."/>
            <person name="Lin S."/>
            <person name="Lin Y."/>
            <person name="Liou J."/>
            <person name="Liu S."/>
            <person name="Hsing Y."/>
            <person name="Raghuvanshi S."/>
            <person name="Mohanty A."/>
            <person name="Bharti A.K."/>
            <person name="Gaur A."/>
            <person name="Gupta V."/>
            <person name="Kumar D."/>
            <person name="Ravi V."/>
            <person name="Vij S."/>
            <person name="Kapur A."/>
            <person name="Khurana P."/>
            <person name="Khurana P."/>
            <person name="Khurana J.P."/>
            <person name="Tyagi A.K."/>
            <person name="Gaikwad K."/>
            <person name="Singh A."/>
            <person name="Dalal V."/>
            <person name="Srivastava S."/>
            <person name="Dixit A."/>
            <person name="Pal A.K."/>
            <person name="Ghazi I.A."/>
            <person name="Yadav M."/>
            <person name="Pandit A."/>
            <person name="Bhargava A."/>
            <person name="Sureshbabu K."/>
            <person name="Batra K."/>
            <person name="Sharma T.R."/>
            <person name="Mohapatra T."/>
            <person name="Singh N.K."/>
            <person name="Messing J."/>
            <person name="Nelson A.B."/>
            <person name="Fuks G."/>
            <person name="Kavchok S."/>
            <person name="Keizer G."/>
            <person name="Linton E."/>
            <person name="Llaca V."/>
            <person name="Song R."/>
            <person name="Tanyolac B."/>
            <person name="Young S."/>
            <person name="Ho-Il K."/>
            <person name="Hahn J.H."/>
            <person name="Sangsakoo G."/>
            <person name="Vanavichit A."/>
            <person name="de Mattos Luiz.A.T."/>
            <person name="Zimmer P.D."/>
            <person name="Malone G."/>
            <person name="Dellagostin O."/>
            <person name="de Oliveira A.C."/>
            <person name="Bevan M."/>
            <person name="Bancroft I."/>
            <person name="Minx P."/>
            <person name="Cordum H."/>
            <person name="Wilson R."/>
            <person name="Cheng Z."/>
            <person name="Jin W."/>
            <person name="Jiang J."/>
            <person name="Leong S.A."/>
            <person name="Iwama H."/>
            <person name="Gojobori T."/>
            <person name="Itoh T."/>
            <person name="Niimura Y."/>
            <person name="Fujii Y."/>
            <person name="Habara T."/>
            <person name="Sakai H."/>
            <person name="Sato Y."/>
            <person name="Wilson G."/>
            <person name="Kumar K."/>
            <person name="McCouch S."/>
            <person name="Juretic N."/>
            <person name="Hoen D."/>
            <person name="Wright S."/>
            <person name="Bruskiewich R."/>
            <person name="Bureau T."/>
            <person name="Miyao A."/>
            <person name="Hirochika H."/>
            <person name="Nishikawa T."/>
            <person name="Kadowaki K."/>
            <person name="Sugiura M."/>
            <person name="Burr B."/>
            <person name="Sasaki T."/>
        </authorList>
    </citation>
    <scope>NUCLEOTIDE SEQUENCE [LARGE SCALE GENOMIC DNA]</scope>
    <source>
        <strain evidence="2">cv. Nipponbare</strain>
    </source>
</reference>
<dbReference type="Proteomes" id="UP000059680">
    <property type="component" value="Chromosome 5"/>
</dbReference>
<keyword evidence="2" id="KW-1185">Reference proteome</keyword>
<name>A0A0P0WK60_ORYSJ</name>
<reference evidence="1 2" key="2">
    <citation type="journal article" date="2013" name="Plant Cell Physiol.">
        <title>Rice Annotation Project Database (RAP-DB): an integrative and interactive database for rice genomics.</title>
        <authorList>
            <person name="Sakai H."/>
            <person name="Lee S.S."/>
            <person name="Tanaka T."/>
            <person name="Numa H."/>
            <person name="Kim J."/>
            <person name="Kawahara Y."/>
            <person name="Wakimoto H."/>
            <person name="Yang C.C."/>
            <person name="Iwamoto M."/>
            <person name="Abe T."/>
            <person name="Yamada Y."/>
            <person name="Muto A."/>
            <person name="Inokuchi H."/>
            <person name="Ikemura T."/>
            <person name="Matsumoto T."/>
            <person name="Sasaki T."/>
            <person name="Itoh T."/>
        </authorList>
    </citation>
    <scope>NUCLEOTIDE SEQUENCE [LARGE SCALE GENOMIC DNA]</scope>
    <source>
        <strain evidence="2">cv. Nipponbare</strain>
    </source>
</reference>
<accession>A0A0P0WK60</accession>
<dbReference type="PaxDb" id="39947-A0A0P0WK60"/>